<protein>
    <submittedName>
        <fullName evidence="1">Uncharacterized protein</fullName>
    </submittedName>
</protein>
<name>A0A067M707_BOTB1</name>
<dbReference type="Proteomes" id="UP000027195">
    <property type="component" value="Unassembled WGS sequence"/>
</dbReference>
<dbReference type="EMBL" id="KL198067">
    <property type="protein sequence ID" value="KDQ10495.1"/>
    <property type="molecule type" value="Genomic_DNA"/>
</dbReference>
<evidence type="ECO:0000313" key="1">
    <source>
        <dbReference type="EMBL" id="KDQ10495.1"/>
    </source>
</evidence>
<reference evidence="2" key="1">
    <citation type="journal article" date="2014" name="Proc. Natl. Acad. Sci. U.S.A.">
        <title>Extensive sampling of basidiomycete genomes demonstrates inadequacy of the white-rot/brown-rot paradigm for wood decay fungi.</title>
        <authorList>
            <person name="Riley R."/>
            <person name="Salamov A.A."/>
            <person name="Brown D.W."/>
            <person name="Nagy L.G."/>
            <person name="Floudas D."/>
            <person name="Held B.W."/>
            <person name="Levasseur A."/>
            <person name="Lombard V."/>
            <person name="Morin E."/>
            <person name="Otillar R."/>
            <person name="Lindquist E.A."/>
            <person name="Sun H."/>
            <person name="LaButti K.M."/>
            <person name="Schmutz J."/>
            <person name="Jabbour D."/>
            <person name="Luo H."/>
            <person name="Baker S.E."/>
            <person name="Pisabarro A.G."/>
            <person name="Walton J.D."/>
            <person name="Blanchette R.A."/>
            <person name="Henrissat B."/>
            <person name="Martin F."/>
            <person name="Cullen D."/>
            <person name="Hibbett D.S."/>
            <person name="Grigoriev I.V."/>
        </authorList>
    </citation>
    <scope>NUCLEOTIDE SEQUENCE [LARGE SCALE GENOMIC DNA]</scope>
    <source>
        <strain evidence="2">FD-172 SS1</strain>
    </source>
</reference>
<dbReference type="HOGENOM" id="CLU_940061_0_0_1"/>
<keyword evidence="2" id="KW-1185">Reference proteome</keyword>
<gene>
    <name evidence="1" type="ORF">BOTBODRAFT_190469</name>
</gene>
<sequence>MTAPASESRCASQVSRHILAFDQQKLEQAYSGKRCIVDLTDAEYAHIINFDRRISISTIQKMKDLGLIPLTMTSTSYLNLVPTPPSYHRKFDLKSWTYFPDIPTLVQYILVEEEPPRPRRVASRALLFSLLGRPFSRPLSLKHGTRPLAFSHAHPLAFSPSRVLMRFPCDPTFSRSFLHTRECSRLPSFILACSRYAPSPALMFSLTISLARSPPSSRSHVLPRPRSHDIFHSFSRSPTLILAPSHSLSPVLAIFSTRSRPLTFPLARPRVLSHPSSRSLSPVLTFSLIRPCILAF</sequence>
<evidence type="ECO:0000313" key="2">
    <source>
        <dbReference type="Proteomes" id="UP000027195"/>
    </source>
</evidence>
<proteinExistence type="predicted"/>
<organism evidence="1 2">
    <name type="scientific">Botryobasidium botryosum (strain FD-172 SS1)</name>
    <dbReference type="NCBI Taxonomy" id="930990"/>
    <lineage>
        <taxon>Eukaryota</taxon>
        <taxon>Fungi</taxon>
        <taxon>Dikarya</taxon>
        <taxon>Basidiomycota</taxon>
        <taxon>Agaricomycotina</taxon>
        <taxon>Agaricomycetes</taxon>
        <taxon>Cantharellales</taxon>
        <taxon>Botryobasidiaceae</taxon>
        <taxon>Botryobasidium</taxon>
    </lineage>
</organism>
<dbReference type="OrthoDB" id="10648564at2759"/>
<dbReference type="InParanoid" id="A0A067M707"/>
<accession>A0A067M707</accession>
<dbReference type="AlphaFoldDB" id="A0A067M707"/>